<evidence type="ECO:0000256" key="3">
    <source>
        <dbReference type="ARBA" id="ARBA00023054"/>
    </source>
</evidence>
<dbReference type="SMART" id="SM00382">
    <property type="entry name" value="AAA"/>
    <property type="match status" value="1"/>
</dbReference>
<dbReference type="GO" id="GO:0005524">
    <property type="term" value="F:ATP binding"/>
    <property type="evidence" value="ECO:0007669"/>
    <property type="project" value="UniProtKB-KW"/>
</dbReference>
<evidence type="ECO:0000256" key="1">
    <source>
        <dbReference type="ARBA" id="ARBA00022741"/>
    </source>
</evidence>
<accession>A0A1N5V047</accession>
<dbReference type="Pfam" id="PF17862">
    <property type="entry name" value="AAA_lid_3"/>
    <property type="match status" value="1"/>
</dbReference>
<dbReference type="PANTHER" id="PTHR23077">
    <property type="entry name" value="AAA-FAMILY ATPASE"/>
    <property type="match status" value="1"/>
</dbReference>
<dbReference type="Pfam" id="PF00004">
    <property type="entry name" value="AAA"/>
    <property type="match status" value="1"/>
</dbReference>
<evidence type="ECO:0000256" key="2">
    <source>
        <dbReference type="ARBA" id="ARBA00022840"/>
    </source>
</evidence>
<dbReference type="InterPro" id="IPR050168">
    <property type="entry name" value="AAA_ATPase_domain"/>
</dbReference>
<evidence type="ECO:0000313" key="6">
    <source>
        <dbReference type="EMBL" id="SIM65577.1"/>
    </source>
</evidence>
<organism evidence="6 7">
    <name type="scientific">Cuniculiplasma divulgatum</name>
    <dbReference type="NCBI Taxonomy" id="1673428"/>
    <lineage>
        <taxon>Archaea</taxon>
        <taxon>Methanobacteriati</taxon>
        <taxon>Thermoplasmatota</taxon>
        <taxon>Thermoplasmata</taxon>
        <taxon>Thermoplasmatales</taxon>
        <taxon>Cuniculiplasmataceae</taxon>
        <taxon>Cuniculiplasma</taxon>
    </lineage>
</organism>
<dbReference type="EMBL" id="LT671858">
    <property type="protein sequence ID" value="SIM65577.1"/>
    <property type="molecule type" value="Genomic_DNA"/>
</dbReference>
<dbReference type="InterPro" id="IPR003960">
    <property type="entry name" value="ATPase_AAA_CS"/>
</dbReference>
<evidence type="ECO:0000313" key="7">
    <source>
        <dbReference type="Proteomes" id="UP000195607"/>
    </source>
</evidence>
<keyword evidence="3" id="KW-0175">Coiled coil</keyword>
<name>A0A1N5V047_9ARCH</name>
<reference evidence="6 7" key="1">
    <citation type="submission" date="2016-04" db="EMBL/GenBank/DDBJ databases">
        <authorList>
            <person name="Evans L.H."/>
            <person name="Alamgir A."/>
            <person name="Owens N."/>
            <person name="Weber N.D."/>
            <person name="Virtaneva K."/>
            <person name="Barbian K."/>
            <person name="Babar A."/>
            <person name="Rosenke K."/>
        </authorList>
    </citation>
    <scope>NUCLEOTIDE SEQUENCE [LARGE SCALE GENOMIC DNA]</scope>
    <source>
        <strain evidence="7">S5(T) (JCM 30642 \VKM B-2941)</strain>
    </source>
</reference>
<dbReference type="InterPro" id="IPR027417">
    <property type="entry name" value="P-loop_NTPase"/>
</dbReference>
<dbReference type="PROSITE" id="PS00674">
    <property type="entry name" value="AAA"/>
    <property type="match status" value="1"/>
</dbReference>
<dbReference type="PANTHER" id="PTHR23077:SF171">
    <property type="entry name" value="NUCLEAR VALOSIN-CONTAINING PROTEIN-LIKE"/>
    <property type="match status" value="1"/>
</dbReference>
<proteinExistence type="inferred from homology"/>
<dbReference type="SUPFAM" id="SSF52540">
    <property type="entry name" value="P-loop containing nucleoside triphosphate hydrolases"/>
    <property type="match status" value="1"/>
</dbReference>
<keyword evidence="6" id="KW-0132">Cell division</keyword>
<keyword evidence="2 4" id="KW-0067">ATP-binding</keyword>
<feature type="domain" description="AAA+ ATPase" evidence="5">
    <location>
        <begin position="132"/>
        <end position="271"/>
    </location>
</feature>
<protein>
    <submittedName>
        <fullName evidence="6">Cell division ATPase of the AAA+ class, ESCRT system component</fullName>
    </submittedName>
</protein>
<evidence type="ECO:0000259" key="5">
    <source>
        <dbReference type="SMART" id="SM00382"/>
    </source>
</evidence>
<dbReference type="Gene3D" id="1.10.8.60">
    <property type="match status" value="1"/>
</dbReference>
<dbReference type="GeneID" id="41588416"/>
<gene>
    <name evidence="6" type="ORF">CSP5_1157</name>
</gene>
<dbReference type="InterPro" id="IPR003593">
    <property type="entry name" value="AAA+_ATPase"/>
</dbReference>
<dbReference type="FunFam" id="3.40.50.300:FF:001025">
    <property type="entry name" value="ATPase family, AAA domain-containing 2B"/>
    <property type="match status" value="1"/>
</dbReference>
<dbReference type="GO" id="GO:0051301">
    <property type="term" value="P:cell division"/>
    <property type="evidence" value="ECO:0007669"/>
    <property type="project" value="UniProtKB-KW"/>
</dbReference>
<dbReference type="GO" id="GO:0016887">
    <property type="term" value="F:ATP hydrolysis activity"/>
    <property type="evidence" value="ECO:0007669"/>
    <property type="project" value="InterPro"/>
</dbReference>
<sequence>MEHEKLRELLEKGLKAEYDGDRKTALSLYSDAVLILNDELRTDNQIKKEKIQRQMKSIQTAITRLKSGESSGSREDADGIKILEELGLTLENGNGPTMDEVAGMTKVKEEMYTQIIYPLKFPDLAKEFNIKFGGGILLYGPPGNGKTFLIRALAREAKMNFIYVNPSSLFSQWFGNFEKNITKLFKAAKELSPCILFFDELDSLFPSRDQVNSDAARRGVSQFLNEIGGFSSDSSDRPVVILGATNVPWQLDPAVTRPGRFDRMIYIPPPDLEARKLILQHYLSKIKRLGKVDVDELAKKTEGYSAADLEYLCKFTTQKAFLRAVEGNNEEFITDNSMNEAMLDVKPSINPSVLQRYKRFMDQRS</sequence>
<evidence type="ECO:0000256" key="4">
    <source>
        <dbReference type="RuleBase" id="RU003651"/>
    </source>
</evidence>
<dbReference type="InterPro" id="IPR041569">
    <property type="entry name" value="AAA_lid_3"/>
</dbReference>
<keyword evidence="1 4" id="KW-0547">Nucleotide-binding</keyword>
<dbReference type="InterPro" id="IPR003959">
    <property type="entry name" value="ATPase_AAA_core"/>
</dbReference>
<dbReference type="Gene3D" id="3.40.50.300">
    <property type="entry name" value="P-loop containing nucleotide triphosphate hydrolases"/>
    <property type="match status" value="1"/>
</dbReference>
<dbReference type="RefSeq" id="WP_148689837.1">
    <property type="nucleotide sequence ID" value="NZ_LT671858.1"/>
</dbReference>
<dbReference type="Proteomes" id="UP000195607">
    <property type="component" value="Chromosome I"/>
</dbReference>
<comment type="similarity">
    <text evidence="4">Belongs to the AAA ATPase family.</text>
</comment>
<dbReference type="AlphaFoldDB" id="A0A1N5V047"/>
<keyword evidence="6" id="KW-0131">Cell cycle</keyword>